<keyword evidence="2" id="KW-1185">Reference proteome</keyword>
<gene>
    <name evidence="1" type="ORF">TSAR_016048</name>
</gene>
<sequence length="522" mass="61120">MELCAALNQLANDENQKSDTRHEAASLHNNITKLENVFMAVFWNRILSRFNITSKFLQKVEVDLSTANDMLASLIIYEINFQPWKMKLKTSVNYSDSIKRTITRKLRDSETQVESVHGSDKFRTQTFYVIIDKLITELNKRSEAYNYIINLFMFLTDLLIIDIDTIKAKANNLIKVYVDDLQENLILELEQFIPLLKLQTKVFFDKLITELNKRSEAYNYIINLFMFLTDLLIIDIDTIKAKANNLIKVYVEDLQENLILEWEQFIPLLKLQTKGFFGNNTDKASNKLLPLKVLNWLVDREMIDVFPNRTITRKLRDSETQVESVHGSDKFRTQTFYVIIDKLITELNKRSEAYNYIINLFMFLTDLLIIDIDTIKAKANNLIKVYVDDLQENLILELEQFIPLLKLQTENCGILKHKLNPFMDQINLGLKHKLITELNKRSEAYNYIINLFMFLTDLLIIDIDTIKAKANNLIKVYVEDLQENLILEWEQFIPLLKLQTKGFFGNNTDKASNKLLPLKVLN</sequence>
<dbReference type="AlphaFoldDB" id="A0A232EQ79"/>
<organism evidence="1 2">
    <name type="scientific">Trichomalopsis sarcophagae</name>
    <dbReference type="NCBI Taxonomy" id="543379"/>
    <lineage>
        <taxon>Eukaryota</taxon>
        <taxon>Metazoa</taxon>
        <taxon>Ecdysozoa</taxon>
        <taxon>Arthropoda</taxon>
        <taxon>Hexapoda</taxon>
        <taxon>Insecta</taxon>
        <taxon>Pterygota</taxon>
        <taxon>Neoptera</taxon>
        <taxon>Endopterygota</taxon>
        <taxon>Hymenoptera</taxon>
        <taxon>Apocrita</taxon>
        <taxon>Proctotrupomorpha</taxon>
        <taxon>Chalcidoidea</taxon>
        <taxon>Pteromalidae</taxon>
        <taxon>Pteromalinae</taxon>
        <taxon>Trichomalopsis</taxon>
    </lineage>
</organism>
<dbReference type="STRING" id="543379.A0A232EQ79"/>
<evidence type="ECO:0000313" key="2">
    <source>
        <dbReference type="Proteomes" id="UP000215335"/>
    </source>
</evidence>
<reference evidence="1 2" key="1">
    <citation type="journal article" date="2017" name="Curr. Biol.">
        <title>The Evolution of Venom by Co-option of Single-Copy Genes.</title>
        <authorList>
            <person name="Martinson E.O."/>
            <person name="Mrinalini"/>
            <person name="Kelkar Y.D."/>
            <person name="Chang C.H."/>
            <person name="Werren J.H."/>
        </authorList>
    </citation>
    <scope>NUCLEOTIDE SEQUENCE [LARGE SCALE GENOMIC DNA]</scope>
    <source>
        <strain evidence="1 2">Alberta</strain>
        <tissue evidence="1">Whole body</tissue>
    </source>
</reference>
<accession>A0A232EQ79</accession>
<dbReference type="EMBL" id="NNAY01002817">
    <property type="protein sequence ID" value="OXU20510.1"/>
    <property type="molecule type" value="Genomic_DNA"/>
</dbReference>
<evidence type="ECO:0000313" key="1">
    <source>
        <dbReference type="EMBL" id="OXU20510.1"/>
    </source>
</evidence>
<proteinExistence type="predicted"/>
<dbReference type="Proteomes" id="UP000215335">
    <property type="component" value="Unassembled WGS sequence"/>
</dbReference>
<feature type="non-terminal residue" evidence="1">
    <location>
        <position position="522"/>
    </location>
</feature>
<name>A0A232EQ79_9HYME</name>
<dbReference type="OrthoDB" id="6624624at2759"/>
<protein>
    <submittedName>
        <fullName evidence="1">Uncharacterized protein</fullName>
    </submittedName>
</protein>
<comment type="caution">
    <text evidence="1">The sequence shown here is derived from an EMBL/GenBank/DDBJ whole genome shotgun (WGS) entry which is preliminary data.</text>
</comment>